<keyword evidence="3" id="KW-1185">Reference proteome</keyword>
<dbReference type="RefSeq" id="WP_203242006.1">
    <property type="nucleotide sequence ID" value="NZ_JAFBRH010000002.1"/>
</dbReference>
<dbReference type="Proteomes" id="UP000732193">
    <property type="component" value="Unassembled WGS sequence"/>
</dbReference>
<keyword evidence="2" id="KW-0418">Kinase</keyword>
<organism evidence="2 3">
    <name type="scientific">Sulfitobacter geojensis</name>
    <dbReference type="NCBI Taxonomy" id="1342299"/>
    <lineage>
        <taxon>Bacteria</taxon>
        <taxon>Pseudomonadati</taxon>
        <taxon>Pseudomonadota</taxon>
        <taxon>Alphaproteobacteria</taxon>
        <taxon>Rhodobacterales</taxon>
        <taxon>Roseobacteraceae</taxon>
        <taxon>Sulfitobacter</taxon>
    </lineage>
</organism>
<evidence type="ECO:0000259" key="1">
    <source>
        <dbReference type="Pfam" id="PF00485"/>
    </source>
</evidence>
<dbReference type="GO" id="GO:0016301">
    <property type="term" value="F:kinase activity"/>
    <property type="evidence" value="ECO:0007669"/>
    <property type="project" value="UniProtKB-KW"/>
</dbReference>
<dbReference type="AlphaFoldDB" id="A0AAE2VXP7"/>
<dbReference type="PANTHER" id="PTHR10285">
    <property type="entry name" value="URIDINE KINASE"/>
    <property type="match status" value="1"/>
</dbReference>
<accession>A0AAE2VXP7</accession>
<proteinExistence type="predicted"/>
<sequence length="203" mass="22215">MSSRDTLIARILETPRKGRRRLVALAGAPASGKSTLAEQLAKDLTNAGCAAQVIPMDGFHLHNPTLIARNMLDRKGAPETFDASGFVNLVKRLHDETEVFYPTFDRARDIAIAGAGCVDDTCDTAIIEGNYLLYDAPVWRDLAGHWDISIRLETPTDILQKRLIDRWISHGLTLEQATARTATNDLPNAQLVTTSALPADVIL</sequence>
<dbReference type="InterPro" id="IPR027417">
    <property type="entry name" value="P-loop_NTPase"/>
</dbReference>
<feature type="domain" description="Phosphoribulokinase/uridine kinase" evidence="1">
    <location>
        <begin position="23"/>
        <end position="179"/>
    </location>
</feature>
<dbReference type="InterPro" id="IPR006083">
    <property type="entry name" value="PRK/URK"/>
</dbReference>
<dbReference type="SUPFAM" id="SSF52540">
    <property type="entry name" value="P-loop containing nucleoside triphosphate hydrolases"/>
    <property type="match status" value="1"/>
</dbReference>
<name>A0AAE2VXP7_9RHOB</name>
<dbReference type="GO" id="GO:0005524">
    <property type="term" value="F:ATP binding"/>
    <property type="evidence" value="ECO:0007669"/>
    <property type="project" value="InterPro"/>
</dbReference>
<evidence type="ECO:0000313" key="3">
    <source>
        <dbReference type="Proteomes" id="UP000732193"/>
    </source>
</evidence>
<dbReference type="Pfam" id="PF00485">
    <property type="entry name" value="PRK"/>
    <property type="match status" value="1"/>
</dbReference>
<evidence type="ECO:0000313" key="2">
    <source>
        <dbReference type="EMBL" id="MBM1713665.1"/>
    </source>
</evidence>
<dbReference type="EMBL" id="JAFBRM010000002">
    <property type="protein sequence ID" value="MBM1713665.1"/>
    <property type="molecule type" value="Genomic_DNA"/>
</dbReference>
<comment type="caution">
    <text evidence="2">The sequence shown here is derived from an EMBL/GenBank/DDBJ whole genome shotgun (WGS) entry which is preliminary data.</text>
</comment>
<gene>
    <name evidence="2" type="ORF">JQV55_08850</name>
</gene>
<keyword evidence="2" id="KW-0808">Transferase</keyword>
<reference evidence="2 3" key="1">
    <citation type="submission" date="2021-01" db="EMBL/GenBank/DDBJ databases">
        <title>Diatom-associated Roseobacters Show Island Model of Population Structure.</title>
        <authorList>
            <person name="Qu L."/>
            <person name="Feng X."/>
            <person name="Chen Y."/>
            <person name="Li L."/>
            <person name="Wang X."/>
            <person name="Hu Z."/>
            <person name="Wang H."/>
            <person name="Luo H."/>
        </authorList>
    </citation>
    <scope>NUCLEOTIDE SEQUENCE [LARGE SCALE GENOMIC DNA]</scope>
    <source>
        <strain evidence="2 3">TR60-84</strain>
    </source>
</reference>
<protein>
    <submittedName>
        <fullName evidence="2">Nucleoside/nucleotide kinase family protein</fullName>
    </submittedName>
</protein>
<dbReference type="Gene3D" id="3.40.50.300">
    <property type="entry name" value="P-loop containing nucleotide triphosphate hydrolases"/>
    <property type="match status" value="3"/>
</dbReference>